<dbReference type="STRING" id="296587.C1FEU2"/>
<reference evidence="3 4" key="1">
    <citation type="journal article" date="2009" name="Science">
        <title>Green evolution and dynamic adaptations revealed by genomes of the marine picoeukaryotes Micromonas.</title>
        <authorList>
            <person name="Worden A.Z."/>
            <person name="Lee J.H."/>
            <person name="Mock T."/>
            <person name="Rouze P."/>
            <person name="Simmons M.P."/>
            <person name="Aerts A.L."/>
            <person name="Allen A.E."/>
            <person name="Cuvelier M.L."/>
            <person name="Derelle E."/>
            <person name="Everett M.V."/>
            <person name="Foulon E."/>
            <person name="Grimwood J."/>
            <person name="Gundlach H."/>
            <person name="Henrissat B."/>
            <person name="Napoli C."/>
            <person name="McDonald S.M."/>
            <person name="Parker M.S."/>
            <person name="Rombauts S."/>
            <person name="Salamov A."/>
            <person name="Von Dassow P."/>
            <person name="Badger J.H."/>
            <person name="Coutinho P.M."/>
            <person name="Demir E."/>
            <person name="Dubchak I."/>
            <person name="Gentemann C."/>
            <person name="Eikrem W."/>
            <person name="Gready J.E."/>
            <person name="John U."/>
            <person name="Lanier W."/>
            <person name="Lindquist E.A."/>
            <person name="Lucas S."/>
            <person name="Mayer K.F."/>
            <person name="Moreau H."/>
            <person name="Not F."/>
            <person name="Otillar R."/>
            <person name="Panaud O."/>
            <person name="Pangilinan J."/>
            <person name="Paulsen I."/>
            <person name="Piegu B."/>
            <person name="Poliakov A."/>
            <person name="Robbens S."/>
            <person name="Schmutz J."/>
            <person name="Toulza E."/>
            <person name="Wyss T."/>
            <person name="Zelensky A."/>
            <person name="Zhou K."/>
            <person name="Armbrust E.V."/>
            <person name="Bhattacharya D."/>
            <person name="Goodenough U.W."/>
            <person name="Van de Peer Y."/>
            <person name="Grigoriev I.V."/>
        </authorList>
    </citation>
    <scope>NUCLEOTIDE SEQUENCE [LARGE SCALE GENOMIC DNA]</scope>
    <source>
        <strain evidence="4">RCC299 / NOUM17</strain>
    </source>
</reference>
<keyword evidence="4" id="KW-1185">Reference proteome</keyword>
<evidence type="ECO:0000256" key="2">
    <source>
        <dbReference type="SAM" id="Phobius"/>
    </source>
</evidence>
<dbReference type="OMA" id="MFGVADY"/>
<keyword evidence="2" id="KW-0812">Transmembrane</keyword>
<organism evidence="3 4">
    <name type="scientific">Micromonas commoda (strain RCC299 / NOUM17 / CCMP2709)</name>
    <name type="common">Picoplanktonic green alga</name>
    <dbReference type="NCBI Taxonomy" id="296587"/>
    <lineage>
        <taxon>Eukaryota</taxon>
        <taxon>Viridiplantae</taxon>
        <taxon>Chlorophyta</taxon>
        <taxon>Mamiellophyceae</taxon>
        <taxon>Mamiellales</taxon>
        <taxon>Mamiellaceae</taxon>
        <taxon>Micromonas</taxon>
    </lineage>
</organism>
<name>C1FEU2_MICCC</name>
<dbReference type="Proteomes" id="UP000002009">
    <property type="component" value="Chromosome 1"/>
</dbReference>
<evidence type="ECO:0000313" key="4">
    <source>
        <dbReference type="Proteomes" id="UP000002009"/>
    </source>
</evidence>
<dbReference type="GeneID" id="8250300"/>
<keyword evidence="2" id="KW-0472">Membrane</keyword>
<protein>
    <submittedName>
        <fullName evidence="3">Uncharacterized protein</fullName>
    </submittedName>
</protein>
<accession>C1FEU2</accession>
<sequence>MPKGDGAVRRAAAREQREEEIEERKFKKAEEKKLIFGVNPLHLFFLLLFTLPTILGVVDYFFPFSKVPGGGYGSLDPAQAEWRMRLRAFYSEHNPGKMDEIPNLLRKYKGKERLLWRKLNKKYAPKDDD</sequence>
<dbReference type="EMBL" id="CP001574">
    <property type="protein sequence ID" value="ACO68633.1"/>
    <property type="molecule type" value="Genomic_DNA"/>
</dbReference>
<evidence type="ECO:0000313" key="3">
    <source>
        <dbReference type="EMBL" id="ACO68633.1"/>
    </source>
</evidence>
<proteinExistence type="predicted"/>
<dbReference type="InParanoid" id="C1FEU2"/>
<feature type="transmembrane region" description="Helical" evidence="2">
    <location>
        <begin position="34"/>
        <end position="58"/>
    </location>
</feature>
<dbReference type="OrthoDB" id="164285at2759"/>
<dbReference type="KEGG" id="mis:MICPUN_55569"/>
<gene>
    <name evidence="3" type="ORF">MICPUN_55569</name>
</gene>
<dbReference type="RefSeq" id="XP_002507375.1">
    <property type="nucleotide sequence ID" value="XM_002507329.1"/>
</dbReference>
<evidence type="ECO:0000256" key="1">
    <source>
        <dbReference type="SAM" id="MobiDB-lite"/>
    </source>
</evidence>
<keyword evidence="2" id="KW-1133">Transmembrane helix</keyword>
<dbReference type="AlphaFoldDB" id="C1FEU2"/>
<feature type="region of interest" description="Disordered" evidence="1">
    <location>
        <begin position="1"/>
        <end position="23"/>
    </location>
</feature>